<dbReference type="Proteomes" id="UP001381693">
    <property type="component" value="Unassembled WGS sequence"/>
</dbReference>
<evidence type="ECO:0000256" key="7">
    <source>
        <dbReference type="ARBA" id="ARBA00022801"/>
    </source>
</evidence>
<feature type="compositionally biased region" description="Acidic residues" evidence="10">
    <location>
        <begin position="194"/>
        <end position="215"/>
    </location>
</feature>
<evidence type="ECO:0000256" key="8">
    <source>
        <dbReference type="ARBA" id="ARBA00022842"/>
    </source>
</evidence>
<evidence type="ECO:0000256" key="5">
    <source>
        <dbReference type="ARBA" id="ARBA00022490"/>
    </source>
</evidence>
<reference evidence="12 13" key="1">
    <citation type="submission" date="2023-11" db="EMBL/GenBank/DDBJ databases">
        <title>Halocaridina rubra genome assembly.</title>
        <authorList>
            <person name="Smith C."/>
        </authorList>
    </citation>
    <scope>NUCLEOTIDE SEQUENCE [LARGE SCALE GENOMIC DNA]</scope>
    <source>
        <strain evidence="12">EP-1</strain>
        <tissue evidence="12">Whole</tissue>
    </source>
</reference>
<feature type="compositionally biased region" description="Polar residues" evidence="10">
    <location>
        <begin position="227"/>
        <end position="251"/>
    </location>
</feature>
<keyword evidence="7 12" id="KW-0378">Hydrolase</keyword>
<dbReference type="EMBL" id="JAXCGZ010009524">
    <property type="protein sequence ID" value="KAK7076880.1"/>
    <property type="molecule type" value="Genomic_DNA"/>
</dbReference>
<keyword evidence="13" id="KW-1185">Reference proteome</keyword>
<dbReference type="PANTHER" id="PTHR12629:SF0">
    <property type="entry name" value="DIPHOSPHOINOSITOL-POLYPHOSPHATE DIPHOSPHATASE"/>
    <property type="match status" value="1"/>
</dbReference>
<keyword evidence="8" id="KW-0460">Magnesium</keyword>
<comment type="subcellular location">
    <subcellularLocation>
        <location evidence="2">Cytoplasm</location>
    </subcellularLocation>
</comment>
<comment type="cofactor">
    <cofactor evidence="1">
        <name>Mg(2+)</name>
        <dbReference type="ChEBI" id="CHEBI:18420"/>
    </cofactor>
</comment>
<dbReference type="GO" id="GO:1901907">
    <property type="term" value="P:diadenosine pentaphosphate catabolic process"/>
    <property type="evidence" value="ECO:0007669"/>
    <property type="project" value="TreeGrafter"/>
</dbReference>
<dbReference type="SUPFAM" id="SSF55811">
    <property type="entry name" value="Nudix"/>
    <property type="match status" value="1"/>
</dbReference>
<dbReference type="Gene3D" id="3.90.79.10">
    <property type="entry name" value="Nucleoside Triphosphate Pyrophosphohydrolase"/>
    <property type="match status" value="1"/>
</dbReference>
<keyword evidence="5" id="KW-0963">Cytoplasm</keyword>
<name>A0AAN8XD55_HALRR</name>
<dbReference type="PROSITE" id="PS00893">
    <property type="entry name" value="NUDIX_BOX"/>
    <property type="match status" value="1"/>
</dbReference>
<dbReference type="GO" id="GO:0008486">
    <property type="term" value="F:diphosphoinositol-polyphosphate diphosphatase activity"/>
    <property type="evidence" value="ECO:0007669"/>
    <property type="project" value="UniProtKB-EC"/>
</dbReference>
<dbReference type="CDD" id="cd04666">
    <property type="entry name" value="NUDIX_DIPP2_like_Nudt4"/>
    <property type="match status" value="1"/>
</dbReference>
<dbReference type="GO" id="GO:0005737">
    <property type="term" value="C:cytoplasm"/>
    <property type="evidence" value="ECO:0007669"/>
    <property type="project" value="UniProtKB-SubCell"/>
</dbReference>
<feature type="region of interest" description="Disordered" evidence="10">
    <location>
        <begin position="142"/>
        <end position="251"/>
    </location>
</feature>
<dbReference type="GO" id="GO:1901909">
    <property type="term" value="P:diadenosine hexaphosphate catabolic process"/>
    <property type="evidence" value="ECO:0007669"/>
    <property type="project" value="TreeGrafter"/>
</dbReference>
<dbReference type="InterPro" id="IPR020084">
    <property type="entry name" value="NUDIX_hydrolase_CS"/>
</dbReference>
<dbReference type="InterPro" id="IPR047198">
    <property type="entry name" value="DDP-like_NUDIX"/>
</dbReference>
<sequence length="251" mass="27960">MSEMVKARNYDEEGFVKRAACICVNEDETQVLLVSSRRDSRLWIVPGGGVEPNELPDMAAIREVREEAGVCGMLGRCLGVFENSERGHRTSVYVLVVKEEMEEWDESKVFGRKRKWFTMEEAVEQLAKHKPIQSSYVSLLLPSSTHHTSPPPSMHPQNAALPDPNHILEDQGIINEDDINIFKDNEVEKGSLKEEEEEMKEGEEENENGNEEEEGEKGGSFESNGEASKSQASSQEDLSNGSAAENSGNDT</sequence>
<dbReference type="EC" id="3.6.1.52" evidence="4"/>
<dbReference type="InterPro" id="IPR015797">
    <property type="entry name" value="NUDIX_hydrolase-like_dom_sf"/>
</dbReference>
<dbReference type="InterPro" id="IPR000086">
    <property type="entry name" value="NUDIX_hydrolase_dom"/>
</dbReference>
<dbReference type="Pfam" id="PF00293">
    <property type="entry name" value="NUDIX"/>
    <property type="match status" value="1"/>
</dbReference>
<evidence type="ECO:0000259" key="11">
    <source>
        <dbReference type="PROSITE" id="PS51462"/>
    </source>
</evidence>
<evidence type="ECO:0000313" key="12">
    <source>
        <dbReference type="EMBL" id="KAK7076880.1"/>
    </source>
</evidence>
<protein>
    <recommendedName>
        <fullName evidence="4">diphosphoinositol-polyphosphate diphosphatase</fullName>
        <ecNumber evidence="4">3.6.1.52</ecNumber>
    </recommendedName>
</protein>
<dbReference type="PANTHER" id="PTHR12629">
    <property type="entry name" value="DIPHOSPHOINOSITOL POLYPHOSPHATE PHOSPHOHYDROLASE"/>
    <property type="match status" value="1"/>
</dbReference>
<dbReference type="GO" id="GO:0071543">
    <property type="term" value="P:diphosphoinositol polyphosphate metabolic process"/>
    <property type="evidence" value="ECO:0007669"/>
    <property type="project" value="TreeGrafter"/>
</dbReference>
<dbReference type="GO" id="GO:1901911">
    <property type="term" value="P:adenosine 5'-(hexahydrogen pentaphosphate) catabolic process"/>
    <property type="evidence" value="ECO:0007669"/>
    <property type="project" value="TreeGrafter"/>
</dbReference>
<dbReference type="GO" id="GO:0034431">
    <property type="term" value="F:bis(5'-adenosyl)-hexaphosphatase activity"/>
    <property type="evidence" value="ECO:0007669"/>
    <property type="project" value="TreeGrafter"/>
</dbReference>
<gene>
    <name evidence="12" type="primary">NUDT3_2</name>
    <name evidence="12" type="ORF">SK128_007940</name>
</gene>
<feature type="domain" description="Nudix hydrolase" evidence="11">
    <location>
        <begin position="14"/>
        <end position="139"/>
    </location>
</feature>
<comment type="caution">
    <text evidence="12">The sequence shown here is derived from an EMBL/GenBank/DDBJ whole genome shotgun (WGS) entry which is preliminary data.</text>
</comment>
<feature type="compositionally biased region" description="Basic and acidic residues" evidence="10">
    <location>
        <begin position="180"/>
        <end position="193"/>
    </location>
</feature>
<dbReference type="GO" id="GO:0046872">
    <property type="term" value="F:metal ion binding"/>
    <property type="evidence" value="ECO:0007669"/>
    <property type="project" value="UniProtKB-KW"/>
</dbReference>
<evidence type="ECO:0000256" key="1">
    <source>
        <dbReference type="ARBA" id="ARBA00001946"/>
    </source>
</evidence>
<dbReference type="PROSITE" id="PS51462">
    <property type="entry name" value="NUDIX"/>
    <property type="match status" value="1"/>
</dbReference>
<organism evidence="12 13">
    <name type="scientific">Halocaridina rubra</name>
    <name type="common">Hawaiian red shrimp</name>
    <dbReference type="NCBI Taxonomy" id="373956"/>
    <lineage>
        <taxon>Eukaryota</taxon>
        <taxon>Metazoa</taxon>
        <taxon>Ecdysozoa</taxon>
        <taxon>Arthropoda</taxon>
        <taxon>Crustacea</taxon>
        <taxon>Multicrustacea</taxon>
        <taxon>Malacostraca</taxon>
        <taxon>Eumalacostraca</taxon>
        <taxon>Eucarida</taxon>
        <taxon>Decapoda</taxon>
        <taxon>Pleocyemata</taxon>
        <taxon>Caridea</taxon>
        <taxon>Atyoidea</taxon>
        <taxon>Atyidae</taxon>
        <taxon>Halocaridina</taxon>
    </lineage>
</organism>
<dbReference type="GO" id="GO:0005634">
    <property type="term" value="C:nucleus"/>
    <property type="evidence" value="ECO:0007669"/>
    <property type="project" value="TreeGrafter"/>
</dbReference>
<evidence type="ECO:0000256" key="4">
    <source>
        <dbReference type="ARBA" id="ARBA00012527"/>
    </source>
</evidence>
<comment type="similarity">
    <text evidence="3">Belongs to the Nudix hydrolase family. DIPP subfamily.</text>
</comment>
<evidence type="ECO:0000256" key="6">
    <source>
        <dbReference type="ARBA" id="ARBA00022723"/>
    </source>
</evidence>
<dbReference type="AlphaFoldDB" id="A0AAN8XD55"/>
<evidence type="ECO:0000256" key="10">
    <source>
        <dbReference type="SAM" id="MobiDB-lite"/>
    </source>
</evidence>
<proteinExistence type="inferred from homology"/>
<comment type="catalytic activity">
    <reaction evidence="9">
        <text>diphospho-myo-inositol polyphosphate + H2O = myo-inositol polyphosphate + phosphate.</text>
        <dbReference type="EC" id="3.6.1.52"/>
    </reaction>
</comment>
<dbReference type="GO" id="GO:0000298">
    <property type="term" value="F:endopolyphosphatase activity"/>
    <property type="evidence" value="ECO:0007669"/>
    <property type="project" value="TreeGrafter"/>
</dbReference>
<evidence type="ECO:0000256" key="3">
    <source>
        <dbReference type="ARBA" id="ARBA00008266"/>
    </source>
</evidence>
<keyword evidence="6" id="KW-0479">Metal-binding</keyword>
<evidence type="ECO:0000256" key="2">
    <source>
        <dbReference type="ARBA" id="ARBA00004496"/>
    </source>
</evidence>
<accession>A0AAN8XD55</accession>
<dbReference type="GO" id="GO:0034432">
    <property type="term" value="F:bis(5'-adenosyl)-pentaphosphatase activity"/>
    <property type="evidence" value="ECO:0007669"/>
    <property type="project" value="TreeGrafter"/>
</dbReference>
<evidence type="ECO:0000256" key="9">
    <source>
        <dbReference type="ARBA" id="ARBA00033994"/>
    </source>
</evidence>
<dbReference type="FunFam" id="3.90.79.10:FF:000002">
    <property type="entry name" value="diphosphoinositol polyphosphate phosphohydrolase 1"/>
    <property type="match status" value="1"/>
</dbReference>
<evidence type="ECO:0000313" key="13">
    <source>
        <dbReference type="Proteomes" id="UP001381693"/>
    </source>
</evidence>